<dbReference type="OrthoDB" id="4230002at2"/>
<accession>A0A5C6WZD6</accession>
<evidence type="ECO:0000313" key="1">
    <source>
        <dbReference type="EMBL" id="TXD32529.1"/>
    </source>
</evidence>
<protein>
    <submittedName>
        <fullName evidence="1">DUF2505 domain-containing protein</fullName>
    </submittedName>
</protein>
<organism evidence="1 2">
    <name type="scientific">Lujinxingia vulgaris</name>
    <dbReference type="NCBI Taxonomy" id="2600176"/>
    <lineage>
        <taxon>Bacteria</taxon>
        <taxon>Deltaproteobacteria</taxon>
        <taxon>Bradymonadales</taxon>
        <taxon>Lujinxingiaceae</taxon>
        <taxon>Lujinxingia</taxon>
    </lineage>
</organism>
<dbReference type="RefSeq" id="WP_146976290.1">
    <property type="nucleotide sequence ID" value="NZ_VOSL01000126.1"/>
</dbReference>
<dbReference type="EMBL" id="VOSL01000126">
    <property type="protein sequence ID" value="TXD32529.1"/>
    <property type="molecule type" value="Genomic_DNA"/>
</dbReference>
<gene>
    <name evidence="1" type="ORF">FRC96_17285</name>
</gene>
<dbReference type="Pfam" id="PF10698">
    <property type="entry name" value="DUF2505"/>
    <property type="match status" value="1"/>
</dbReference>
<dbReference type="Proteomes" id="UP000321046">
    <property type="component" value="Unassembled WGS sequence"/>
</dbReference>
<proteinExistence type="predicted"/>
<dbReference type="InterPro" id="IPR019639">
    <property type="entry name" value="DUF2505"/>
</dbReference>
<dbReference type="AlphaFoldDB" id="A0A5C6WZD6"/>
<sequence>MKFTMTHAFDCPADLLWDIFDDPEFDRRLEEATGVRREVLESATEGAVETKRLRCISLKEMPAVMSKALGTESFEFEQTNALDRQKGELAWKVKPAVLADRIDAQGVTRVSPKGEGCVRTIEGEIVIRIPLVGKKMEGKLTENIKSSYEEAARIAREMVKERGLANA</sequence>
<name>A0A5C6WZD6_9DELT</name>
<reference evidence="1 2" key="1">
    <citation type="submission" date="2019-08" db="EMBL/GenBank/DDBJ databases">
        <title>Bradymonadales sp. TMQ2.</title>
        <authorList>
            <person name="Liang Q."/>
        </authorList>
    </citation>
    <scope>NUCLEOTIDE SEQUENCE [LARGE SCALE GENOMIC DNA]</scope>
    <source>
        <strain evidence="1 2">TMQ2</strain>
    </source>
</reference>
<evidence type="ECO:0000313" key="2">
    <source>
        <dbReference type="Proteomes" id="UP000321046"/>
    </source>
</evidence>
<comment type="caution">
    <text evidence="1">The sequence shown here is derived from an EMBL/GenBank/DDBJ whole genome shotgun (WGS) entry which is preliminary data.</text>
</comment>
<dbReference type="SUPFAM" id="SSF55961">
    <property type="entry name" value="Bet v1-like"/>
    <property type="match status" value="1"/>
</dbReference>